<protein>
    <submittedName>
        <fullName evidence="2">Uncharacterized protein</fullName>
    </submittedName>
</protein>
<feature type="signal peptide" evidence="1">
    <location>
        <begin position="1"/>
        <end position="19"/>
    </location>
</feature>
<evidence type="ECO:0000313" key="3">
    <source>
        <dbReference type="Proteomes" id="UP001193501"/>
    </source>
</evidence>
<dbReference type="AlphaFoldDB" id="A0AAE4YB12"/>
<dbReference type="Proteomes" id="UP001193501">
    <property type="component" value="Unassembled WGS sequence"/>
</dbReference>
<comment type="caution">
    <text evidence="2">The sequence shown here is derived from an EMBL/GenBank/DDBJ whole genome shotgun (WGS) entry which is preliminary data.</text>
</comment>
<dbReference type="RefSeq" id="WP_168774956.1">
    <property type="nucleotide sequence ID" value="NZ_JAABNR010000009.1"/>
</dbReference>
<dbReference type="EMBL" id="JAABNR010000009">
    <property type="protein sequence ID" value="NBZ88151.1"/>
    <property type="molecule type" value="Genomic_DNA"/>
</dbReference>
<feature type="chain" id="PRO_5042210424" evidence="1">
    <location>
        <begin position="20"/>
        <end position="165"/>
    </location>
</feature>
<proteinExistence type="predicted"/>
<name>A0AAE4YB12_9RHOB</name>
<reference evidence="2" key="1">
    <citation type="submission" date="2020-01" db="EMBL/GenBank/DDBJ databases">
        <authorList>
            <person name="Chen W.-M."/>
        </authorList>
    </citation>
    <scope>NUCLEOTIDE SEQUENCE</scope>
    <source>
        <strain evidence="2">CYK-10</strain>
    </source>
</reference>
<gene>
    <name evidence="2" type="ORF">GV832_11230</name>
</gene>
<organism evidence="2 3">
    <name type="scientific">Stagnihabitans tardus</name>
    <dbReference type="NCBI Taxonomy" id="2699202"/>
    <lineage>
        <taxon>Bacteria</taxon>
        <taxon>Pseudomonadati</taxon>
        <taxon>Pseudomonadota</taxon>
        <taxon>Alphaproteobacteria</taxon>
        <taxon>Rhodobacterales</taxon>
        <taxon>Paracoccaceae</taxon>
        <taxon>Stagnihabitans</taxon>
    </lineage>
</organism>
<sequence length="165" mass="17473">MKPTLIALALGAAALPALADTTDVVALWGEHSGSVAPEYAWSYTVSFQLDGLVRAEYCKGYADEAPGCATSTKQLSDAEIDALDAAVLALAEDMKAHPPKPVSPEEMAIGGGSTFGWIWLGDEKFDLPGQPRKTDAARVAAMLRVLQEHTPPRLVQKAETKAKAP</sequence>
<evidence type="ECO:0000256" key="1">
    <source>
        <dbReference type="SAM" id="SignalP"/>
    </source>
</evidence>
<keyword evidence="1" id="KW-0732">Signal</keyword>
<evidence type="ECO:0000313" key="2">
    <source>
        <dbReference type="EMBL" id="NBZ88151.1"/>
    </source>
</evidence>
<accession>A0AAE4YB12</accession>
<keyword evidence="3" id="KW-1185">Reference proteome</keyword>